<comment type="caution">
    <text evidence="1">The sequence shown here is derived from an EMBL/GenBank/DDBJ whole genome shotgun (WGS) entry which is preliminary data.</text>
</comment>
<sequence length="131" mass="15065">MVQDDVDLRANYHHLIGGTGGEKLYLPITANVIGLALEYRNIANNFLSDQIETGPNAWGREETYSKKPMRLSPLPAVNLMLVADKVQNRKDFKRYHEGTHGRSRELAYYFDLWLTVLNISPERYEELIEGL</sequence>
<dbReference type="Proteomes" id="UP000249061">
    <property type="component" value="Unassembled WGS sequence"/>
</dbReference>
<gene>
    <name evidence="1" type="ORF">DI536_36270</name>
</gene>
<proteinExistence type="predicted"/>
<organism evidence="1 2">
    <name type="scientific">Archangium gephyra</name>
    <dbReference type="NCBI Taxonomy" id="48"/>
    <lineage>
        <taxon>Bacteria</taxon>
        <taxon>Pseudomonadati</taxon>
        <taxon>Myxococcota</taxon>
        <taxon>Myxococcia</taxon>
        <taxon>Myxococcales</taxon>
        <taxon>Cystobacterineae</taxon>
        <taxon>Archangiaceae</taxon>
        <taxon>Archangium</taxon>
    </lineage>
</organism>
<protein>
    <submittedName>
        <fullName evidence="1">Uncharacterized protein</fullName>
    </submittedName>
</protein>
<name>A0A2W5U3B2_9BACT</name>
<evidence type="ECO:0000313" key="2">
    <source>
        <dbReference type="Proteomes" id="UP000249061"/>
    </source>
</evidence>
<accession>A0A2W5U3B2</accession>
<dbReference type="EMBL" id="QFQP01000113">
    <property type="protein sequence ID" value="PZR03178.1"/>
    <property type="molecule type" value="Genomic_DNA"/>
</dbReference>
<reference evidence="1 2" key="1">
    <citation type="submission" date="2017-08" db="EMBL/GenBank/DDBJ databases">
        <title>Infants hospitalized years apart are colonized by the same room-sourced microbial strains.</title>
        <authorList>
            <person name="Brooks B."/>
            <person name="Olm M.R."/>
            <person name="Firek B.A."/>
            <person name="Baker R."/>
            <person name="Thomas B.C."/>
            <person name="Morowitz M.J."/>
            <person name="Banfield J.F."/>
        </authorList>
    </citation>
    <scope>NUCLEOTIDE SEQUENCE [LARGE SCALE GENOMIC DNA]</scope>
    <source>
        <strain evidence="1">S2_003_000_R2_14</strain>
    </source>
</reference>
<evidence type="ECO:0000313" key="1">
    <source>
        <dbReference type="EMBL" id="PZR03178.1"/>
    </source>
</evidence>
<dbReference type="AlphaFoldDB" id="A0A2W5U3B2"/>